<dbReference type="InterPro" id="IPR036397">
    <property type="entry name" value="RNaseH_sf"/>
</dbReference>
<evidence type="ECO:0000259" key="3">
    <source>
        <dbReference type="Pfam" id="PF13358"/>
    </source>
</evidence>
<feature type="domain" description="Tc1-like transposase DDE" evidence="3">
    <location>
        <begin position="116"/>
        <end position="217"/>
    </location>
</feature>
<accession>A0A2Z6SF29</accession>
<dbReference type="EMBL" id="BEXD01004218">
    <property type="protein sequence ID" value="GBC08452.1"/>
    <property type="molecule type" value="Genomic_DNA"/>
</dbReference>
<comment type="caution">
    <text evidence="4">The sequence shown here is derived from an EMBL/GenBank/DDBJ whole genome shotgun (WGS) entry which is preliminary data.</text>
</comment>
<dbReference type="InterPro" id="IPR002492">
    <property type="entry name" value="Transposase_Tc1-like"/>
</dbReference>
<reference evidence="4 5" key="1">
    <citation type="submission" date="2017-11" db="EMBL/GenBank/DDBJ databases">
        <title>The genome of Rhizophagus clarus HR1 reveals common genetic basis of auxotrophy among arbuscular mycorrhizal fungi.</title>
        <authorList>
            <person name="Kobayashi Y."/>
        </authorList>
    </citation>
    <scope>NUCLEOTIDE SEQUENCE [LARGE SCALE GENOMIC DNA]</scope>
    <source>
        <strain evidence="4 5">HR1</strain>
    </source>
</reference>
<keyword evidence="5" id="KW-1185">Reference proteome</keyword>
<evidence type="ECO:0000259" key="1">
    <source>
        <dbReference type="Pfam" id="PF01498"/>
    </source>
</evidence>
<evidence type="ECO:0008006" key="6">
    <source>
        <dbReference type="Google" id="ProtNLM"/>
    </source>
</evidence>
<protein>
    <recommendedName>
        <fullName evidence="6">Tc1-like transposase DDE domain-containing protein</fullName>
    </recommendedName>
</protein>
<dbReference type="GO" id="GO:0015074">
    <property type="term" value="P:DNA integration"/>
    <property type="evidence" value="ECO:0007669"/>
    <property type="project" value="InterPro"/>
</dbReference>
<sequence>MTRECSNAVQIQKSLKVNDDIEVSASTVCRALKRNGLAARVKRKKPLLSKKHCEKRLNFAKRYKDWTVSDWNKVVWSDESKFQIFGSDDHQYCWKCLKDPLQDAHVKLTVKFGGGSIFVWGCFTSSGVGYLVRIEGGLDAELYCKILEEDLMGTLHYYDLDTNDIIFQQDNDPKHTATRTKQWFEDNEIEVLSWPPQSPDLNPIEHLWNDIDRCLRALDIEIRGKDMLWEQISNVWNETALEACSKLIETMPERINDVIKAKGGHTTTLLIEDQYYLKKASDHNHAVEASRAGYDRILIFTTAENLKQLKISPFWIMDRIFKIIPTIFKQLYTIHGCIGNENLCIMPLVYVLMFSKSEECYRRMFQDLIEYSEEQNIDLQPQFILTDFEKAAINTIQAELFQNM</sequence>
<dbReference type="Pfam" id="PF10551">
    <property type="entry name" value="MULE"/>
    <property type="match status" value="1"/>
</dbReference>
<feature type="domain" description="MULE transposase" evidence="2">
    <location>
        <begin position="315"/>
        <end position="399"/>
    </location>
</feature>
<dbReference type="STRING" id="94130.A0A2Z6SF29"/>
<evidence type="ECO:0000259" key="2">
    <source>
        <dbReference type="Pfam" id="PF10551"/>
    </source>
</evidence>
<proteinExistence type="predicted"/>
<evidence type="ECO:0000313" key="4">
    <source>
        <dbReference type="EMBL" id="GBC08452.1"/>
    </source>
</evidence>
<dbReference type="PANTHER" id="PTHR23022:SF134">
    <property type="entry name" value="TRANSPOSABLE ELEMENT TC1 TRANSPOSASE"/>
    <property type="match status" value="1"/>
</dbReference>
<feature type="domain" description="Transposase Tc1-like" evidence="1">
    <location>
        <begin position="8"/>
        <end position="65"/>
    </location>
</feature>
<dbReference type="InterPro" id="IPR018289">
    <property type="entry name" value="MULE_transposase_dom"/>
</dbReference>
<dbReference type="PANTHER" id="PTHR23022">
    <property type="entry name" value="TRANSPOSABLE ELEMENT-RELATED"/>
    <property type="match status" value="1"/>
</dbReference>
<dbReference type="GO" id="GO:0003677">
    <property type="term" value="F:DNA binding"/>
    <property type="evidence" value="ECO:0007669"/>
    <property type="project" value="InterPro"/>
</dbReference>
<dbReference type="InterPro" id="IPR052338">
    <property type="entry name" value="Transposase_5"/>
</dbReference>
<name>A0A2Z6SF29_9GLOM</name>
<dbReference type="Gene3D" id="3.30.420.10">
    <property type="entry name" value="Ribonuclease H-like superfamily/Ribonuclease H"/>
    <property type="match status" value="1"/>
</dbReference>
<dbReference type="InterPro" id="IPR038717">
    <property type="entry name" value="Tc1-like_DDE_dom"/>
</dbReference>
<dbReference type="AlphaFoldDB" id="A0A2Z6SF29"/>
<dbReference type="Proteomes" id="UP000247702">
    <property type="component" value="Unassembled WGS sequence"/>
</dbReference>
<evidence type="ECO:0000313" key="5">
    <source>
        <dbReference type="Proteomes" id="UP000247702"/>
    </source>
</evidence>
<organism evidence="4 5">
    <name type="scientific">Rhizophagus clarus</name>
    <dbReference type="NCBI Taxonomy" id="94130"/>
    <lineage>
        <taxon>Eukaryota</taxon>
        <taxon>Fungi</taxon>
        <taxon>Fungi incertae sedis</taxon>
        <taxon>Mucoromycota</taxon>
        <taxon>Glomeromycotina</taxon>
        <taxon>Glomeromycetes</taxon>
        <taxon>Glomerales</taxon>
        <taxon>Glomeraceae</taxon>
        <taxon>Rhizophagus</taxon>
    </lineage>
</organism>
<dbReference type="Pfam" id="PF01498">
    <property type="entry name" value="HTH_Tnp_Tc3_2"/>
    <property type="match status" value="1"/>
</dbReference>
<gene>
    <name evidence="4" type="ORF">RclHR1_08120003</name>
</gene>
<dbReference type="Pfam" id="PF13358">
    <property type="entry name" value="DDE_3"/>
    <property type="match status" value="1"/>
</dbReference>
<dbReference type="GO" id="GO:0006313">
    <property type="term" value="P:DNA transposition"/>
    <property type="evidence" value="ECO:0007669"/>
    <property type="project" value="InterPro"/>
</dbReference>